<dbReference type="Proteomes" id="UP000572984">
    <property type="component" value="Unassembled WGS sequence"/>
</dbReference>
<proteinExistence type="predicted"/>
<accession>A0A838BQV5</accession>
<keyword evidence="2" id="KW-1185">Reference proteome</keyword>
<dbReference type="AlphaFoldDB" id="A0A838BQV5"/>
<evidence type="ECO:0000313" key="1">
    <source>
        <dbReference type="EMBL" id="MBA1156816.1"/>
    </source>
</evidence>
<sequence length="170" mass="19242">METLKTKADKSSAQQELGDETFMSAADLRNYMTEMQMAKATTSIEGMDRAEKARNDLIKRLSVPLDLTPEALRDILQPLKSKLKAAAERGQTELMVMRFPNALCTDHGRAINNSDQTWPETLIGRPRQAYELWRDQLRPMGFRLSALIIEWPGGLPGDVGFFLKWGDTKK</sequence>
<organism evidence="1 2">
    <name type="scientific">Microvirga mediterraneensis</name>
    <dbReference type="NCBI Taxonomy" id="2754695"/>
    <lineage>
        <taxon>Bacteria</taxon>
        <taxon>Pseudomonadati</taxon>
        <taxon>Pseudomonadota</taxon>
        <taxon>Alphaproteobacteria</taxon>
        <taxon>Hyphomicrobiales</taxon>
        <taxon>Methylobacteriaceae</taxon>
        <taxon>Microvirga</taxon>
    </lineage>
</organism>
<gene>
    <name evidence="1" type="ORF">H0S73_11830</name>
</gene>
<name>A0A838BQV5_9HYPH</name>
<dbReference type="EMBL" id="JACDXJ010000001">
    <property type="protein sequence ID" value="MBA1156816.1"/>
    <property type="molecule type" value="Genomic_DNA"/>
</dbReference>
<evidence type="ECO:0000313" key="2">
    <source>
        <dbReference type="Proteomes" id="UP000572984"/>
    </source>
</evidence>
<comment type="caution">
    <text evidence="1">The sequence shown here is derived from an EMBL/GenBank/DDBJ whole genome shotgun (WGS) entry which is preliminary data.</text>
</comment>
<dbReference type="RefSeq" id="WP_181052343.1">
    <property type="nucleotide sequence ID" value="NZ_JACDXJ010000001.1"/>
</dbReference>
<protein>
    <submittedName>
        <fullName evidence="1">Uncharacterized protein</fullName>
    </submittedName>
</protein>
<reference evidence="1 2" key="1">
    <citation type="submission" date="2020-07" db="EMBL/GenBank/DDBJ databases">
        <title>Draft genome and description of Microvirga mediterraneensis Marseille-Q2068 sp. nov.</title>
        <authorList>
            <person name="Boxberger M."/>
        </authorList>
    </citation>
    <scope>NUCLEOTIDE SEQUENCE [LARGE SCALE GENOMIC DNA]</scope>
    <source>
        <strain evidence="1 2">Marseille-Q2068</strain>
    </source>
</reference>